<dbReference type="AlphaFoldDB" id="A0A8J6BBK3"/>
<evidence type="ECO:0000256" key="3">
    <source>
        <dbReference type="ARBA" id="ARBA00023242"/>
    </source>
</evidence>
<dbReference type="OrthoDB" id="9900353at2759"/>
<dbReference type="InterPro" id="IPR024057">
    <property type="entry name" value="Nucleoplasmin_core_dom"/>
</dbReference>
<dbReference type="GO" id="GO:0005730">
    <property type="term" value="C:nucleolus"/>
    <property type="evidence" value="ECO:0007669"/>
    <property type="project" value="TreeGrafter"/>
</dbReference>
<proteinExistence type="inferred from homology"/>
<dbReference type="GO" id="GO:0006338">
    <property type="term" value="P:chromatin remodeling"/>
    <property type="evidence" value="ECO:0007669"/>
    <property type="project" value="TreeGrafter"/>
</dbReference>
<comment type="similarity">
    <text evidence="2">Belongs to the nucleoplasmin family.</text>
</comment>
<comment type="caution">
    <text evidence="5">The sequence shown here is derived from an EMBL/GenBank/DDBJ whole genome shotgun (WGS) entry which is preliminary data.</text>
</comment>
<dbReference type="GO" id="GO:0003682">
    <property type="term" value="F:chromatin binding"/>
    <property type="evidence" value="ECO:0007669"/>
    <property type="project" value="TreeGrafter"/>
</dbReference>
<evidence type="ECO:0000313" key="6">
    <source>
        <dbReference type="Proteomes" id="UP000770717"/>
    </source>
</evidence>
<dbReference type="PANTHER" id="PTHR22747">
    <property type="entry name" value="NUCLEOPLASMIN"/>
    <property type="match status" value="1"/>
</dbReference>
<keyword evidence="3" id="KW-0539">Nucleus</keyword>
<keyword evidence="6" id="KW-1185">Reference proteome</keyword>
<reference evidence="5" key="1">
    <citation type="thesis" date="2020" institute="ProQuest LLC" country="789 East Eisenhower Parkway, Ann Arbor, MI, USA">
        <title>Comparative Genomics and Chromosome Evolution.</title>
        <authorList>
            <person name="Mudd A.B."/>
        </authorList>
    </citation>
    <scope>NUCLEOTIDE SEQUENCE</scope>
    <source>
        <strain evidence="5">HN-11 Male</strain>
        <tissue evidence="5">Kidney and liver</tissue>
    </source>
</reference>
<dbReference type="Gene3D" id="2.60.120.340">
    <property type="entry name" value="Nucleoplasmin core domain"/>
    <property type="match status" value="1"/>
</dbReference>
<dbReference type="EMBL" id="WNTK01057460">
    <property type="protein sequence ID" value="KAG9460565.1"/>
    <property type="molecule type" value="Genomic_DNA"/>
</dbReference>
<feature type="domain" description="Nucleoplasmin core" evidence="4">
    <location>
        <begin position="22"/>
        <end position="89"/>
    </location>
</feature>
<dbReference type="GO" id="GO:0003723">
    <property type="term" value="F:RNA binding"/>
    <property type="evidence" value="ECO:0007669"/>
    <property type="project" value="TreeGrafter"/>
</dbReference>
<dbReference type="PANTHER" id="PTHR22747:SF13">
    <property type="entry name" value="NUCLEOPLASMIN-3"/>
    <property type="match status" value="1"/>
</dbReference>
<evidence type="ECO:0000259" key="4">
    <source>
        <dbReference type="Pfam" id="PF03066"/>
    </source>
</evidence>
<name>A0A8J6BBK3_ELECQ</name>
<dbReference type="SUPFAM" id="SSF69203">
    <property type="entry name" value="Nucleoplasmin-like core domain"/>
    <property type="match status" value="1"/>
</dbReference>
<organism evidence="5 6">
    <name type="scientific">Eleutherodactylus coqui</name>
    <name type="common">Puerto Rican coqui</name>
    <dbReference type="NCBI Taxonomy" id="57060"/>
    <lineage>
        <taxon>Eukaryota</taxon>
        <taxon>Metazoa</taxon>
        <taxon>Chordata</taxon>
        <taxon>Craniata</taxon>
        <taxon>Vertebrata</taxon>
        <taxon>Euteleostomi</taxon>
        <taxon>Amphibia</taxon>
        <taxon>Batrachia</taxon>
        <taxon>Anura</taxon>
        <taxon>Neobatrachia</taxon>
        <taxon>Hyloidea</taxon>
        <taxon>Eleutherodactylidae</taxon>
        <taxon>Eleutherodactylinae</taxon>
        <taxon>Eleutherodactylus</taxon>
        <taxon>Eleutherodactylus</taxon>
    </lineage>
</organism>
<accession>A0A8J6BBK3</accession>
<sequence length="89" mass="9876">MSAHLSEVEEPGRMSAVMEGYLFGCELSTKTQYYTYKVEGGNDYKPNLALATICLGESAKDKYNLVEVTARNYKDEDILVPVATLKLSC</sequence>
<evidence type="ECO:0000313" key="5">
    <source>
        <dbReference type="EMBL" id="KAG9460565.1"/>
    </source>
</evidence>
<comment type="subcellular location">
    <subcellularLocation>
        <location evidence="1">Nucleus</location>
    </subcellularLocation>
</comment>
<gene>
    <name evidence="5" type="ORF">GDO78_020956</name>
</gene>
<dbReference type="InterPro" id="IPR036824">
    <property type="entry name" value="Nucleoplasmin_core_dom_sf"/>
</dbReference>
<evidence type="ECO:0000256" key="1">
    <source>
        <dbReference type="ARBA" id="ARBA00004123"/>
    </source>
</evidence>
<protein>
    <recommendedName>
        <fullName evidence="4">Nucleoplasmin core domain-containing protein</fullName>
    </recommendedName>
</protein>
<evidence type="ECO:0000256" key="2">
    <source>
        <dbReference type="ARBA" id="ARBA00010744"/>
    </source>
</evidence>
<dbReference type="GO" id="GO:0005654">
    <property type="term" value="C:nucleoplasm"/>
    <property type="evidence" value="ECO:0007669"/>
    <property type="project" value="TreeGrafter"/>
</dbReference>
<dbReference type="InterPro" id="IPR004301">
    <property type="entry name" value="Nucleoplasmin"/>
</dbReference>
<dbReference type="Pfam" id="PF03066">
    <property type="entry name" value="Nucleoplasmin"/>
    <property type="match status" value="1"/>
</dbReference>
<dbReference type="GO" id="GO:0042393">
    <property type="term" value="F:histone binding"/>
    <property type="evidence" value="ECO:0007669"/>
    <property type="project" value="TreeGrafter"/>
</dbReference>
<dbReference type="Proteomes" id="UP000770717">
    <property type="component" value="Unassembled WGS sequence"/>
</dbReference>
<dbReference type="GO" id="GO:0005737">
    <property type="term" value="C:cytoplasm"/>
    <property type="evidence" value="ECO:0007669"/>
    <property type="project" value="TreeGrafter"/>
</dbReference>